<evidence type="ECO:0000256" key="7">
    <source>
        <dbReference type="SAM" id="Phobius"/>
    </source>
</evidence>
<reference evidence="9 10" key="1">
    <citation type="submission" date="2016-10" db="EMBL/GenBank/DDBJ databases">
        <authorList>
            <person name="de Groot N.N."/>
        </authorList>
    </citation>
    <scope>NUCLEOTIDE SEQUENCE [LARGE SCALE GENOMIC DNA]</scope>
    <source>
        <strain evidence="9 10">CGMCC 4.1877</strain>
    </source>
</reference>
<dbReference type="NCBIfam" id="TIGR00711">
    <property type="entry name" value="efflux_EmrB"/>
    <property type="match status" value="1"/>
</dbReference>
<dbReference type="PANTHER" id="PTHR42718:SF42">
    <property type="entry name" value="EXPORT PROTEIN"/>
    <property type="match status" value="1"/>
</dbReference>
<dbReference type="OrthoDB" id="7375466at2"/>
<evidence type="ECO:0000259" key="8">
    <source>
        <dbReference type="PROSITE" id="PS50850"/>
    </source>
</evidence>
<dbReference type="GO" id="GO:0005886">
    <property type="term" value="C:plasma membrane"/>
    <property type="evidence" value="ECO:0007669"/>
    <property type="project" value="UniProtKB-SubCell"/>
</dbReference>
<dbReference type="STRING" id="260086.SAMN05216207_1016109"/>
<feature type="transmembrane region" description="Helical" evidence="7">
    <location>
        <begin position="110"/>
        <end position="131"/>
    </location>
</feature>
<dbReference type="AlphaFoldDB" id="A0A1I4ZZT4"/>
<dbReference type="EMBL" id="FOUY01000016">
    <property type="protein sequence ID" value="SFN55722.1"/>
    <property type="molecule type" value="Genomic_DNA"/>
</dbReference>
<feature type="domain" description="Major facilitator superfamily (MFS) profile" evidence="8">
    <location>
        <begin position="19"/>
        <end position="463"/>
    </location>
</feature>
<dbReference type="PANTHER" id="PTHR42718">
    <property type="entry name" value="MAJOR FACILITATOR SUPERFAMILY MULTIDRUG TRANSPORTER MFSC"/>
    <property type="match status" value="1"/>
</dbReference>
<dbReference type="InterPro" id="IPR004638">
    <property type="entry name" value="EmrB-like"/>
</dbReference>
<keyword evidence="3" id="KW-1003">Cell membrane</keyword>
<dbReference type="Proteomes" id="UP000199614">
    <property type="component" value="Unassembled WGS sequence"/>
</dbReference>
<dbReference type="Gene3D" id="1.20.1720.10">
    <property type="entry name" value="Multidrug resistance protein D"/>
    <property type="match status" value="1"/>
</dbReference>
<dbReference type="Gene3D" id="1.20.1250.20">
    <property type="entry name" value="MFS general substrate transporter like domains"/>
    <property type="match status" value="1"/>
</dbReference>
<feature type="transmembrane region" description="Helical" evidence="7">
    <location>
        <begin position="369"/>
        <end position="391"/>
    </location>
</feature>
<protein>
    <submittedName>
        <fullName evidence="9">Drug resistance transporter, EmrB/QacA subfamily</fullName>
    </submittedName>
</protein>
<evidence type="ECO:0000256" key="2">
    <source>
        <dbReference type="ARBA" id="ARBA00022448"/>
    </source>
</evidence>
<sequence length="489" mass="49186">MTSQNPEPVALSSPAGRFLILTATLGSGIAFLDGSVVTVALPTIGRELGGGIAVLQWVVDGYLLTLSALLLLGGALGDRYGRRRLFVIGLVVFTLASLACGLAPTGGALIGARLVQGIGGALLVPGSLALIDASIRRADRGKAIGVWAGLSGVTSALGPFVGGWLVSAVSWRWIFLINVPLAAIALIVALRHVAESRDPAATGRPDLAGAACVTLGLSGVVYALIEGPSRGWTPITVGALVVGIVGLVAFPLVERRRPEALLPPALFRSLQFSGANLTTFAVYAALTGGQFLLTLQLQQNMGYSALAAGLATLPMTVIMLVLSPVIGGFAQRVGPRLPMTVGPFVVAGGLALLTRAVPGSSYAAGVLPGVLVFGLGLAVTVAPLTATVLAAVDEQHVGTASGVNNAVARTAGLLAVALLPPVAGLSGDGAGALGAGFARGMLVAAGLCVAGGVVAFLTIDRAVPVRRQIVPGLQHSCQHPRTRETSGPG</sequence>
<feature type="transmembrane region" description="Helical" evidence="7">
    <location>
        <begin position="143"/>
        <end position="167"/>
    </location>
</feature>
<dbReference type="SUPFAM" id="SSF103473">
    <property type="entry name" value="MFS general substrate transporter"/>
    <property type="match status" value="1"/>
</dbReference>
<feature type="transmembrane region" description="Helical" evidence="7">
    <location>
        <begin position="265"/>
        <end position="286"/>
    </location>
</feature>
<name>A0A1I4ZZT4_PSUAM</name>
<feature type="transmembrane region" description="Helical" evidence="7">
    <location>
        <begin position="85"/>
        <end position="104"/>
    </location>
</feature>
<evidence type="ECO:0000313" key="9">
    <source>
        <dbReference type="EMBL" id="SFN55722.1"/>
    </source>
</evidence>
<accession>A0A1I4ZZT4</accession>
<evidence type="ECO:0000313" key="10">
    <source>
        <dbReference type="Proteomes" id="UP000199614"/>
    </source>
</evidence>
<keyword evidence="10" id="KW-1185">Reference proteome</keyword>
<feature type="transmembrane region" description="Helical" evidence="7">
    <location>
        <begin position="337"/>
        <end position="357"/>
    </location>
</feature>
<organism evidence="9 10">
    <name type="scientific">Pseudonocardia ammonioxydans</name>
    <dbReference type="NCBI Taxonomy" id="260086"/>
    <lineage>
        <taxon>Bacteria</taxon>
        <taxon>Bacillati</taxon>
        <taxon>Actinomycetota</taxon>
        <taxon>Actinomycetes</taxon>
        <taxon>Pseudonocardiales</taxon>
        <taxon>Pseudonocardiaceae</taxon>
        <taxon>Pseudonocardia</taxon>
    </lineage>
</organism>
<feature type="transmembrane region" description="Helical" evidence="7">
    <location>
        <begin position="231"/>
        <end position="253"/>
    </location>
</feature>
<feature type="transmembrane region" description="Helical" evidence="7">
    <location>
        <begin position="173"/>
        <end position="194"/>
    </location>
</feature>
<dbReference type="CDD" id="cd17321">
    <property type="entry name" value="MFS_MMR_MDR_like"/>
    <property type="match status" value="1"/>
</dbReference>
<evidence type="ECO:0000256" key="6">
    <source>
        <dbReference type="ARBA" id="ARBA00023136"/>
    </source>
</evidence>
<feature type="transmembrane region" description="Helical" evidence="7">
    <location>
        <begin position="437"/>
        <end position="459"/>
    </location>
</feature>
<dbReference type="PROSITE" id="PS50850">
    <property type="entry name" value="MFS"/>
    <property type="match status" value="1"/>
</dbReference>
<feature type="transmembrane region" description="Helical" evidence="7">
    <location>
        <begin position="206"/>
        <end position="225"/>
    </location>
</feature>
<dbReference type="InterPro" id="IPR036259">
    <property type="entry name" value="MFS_trans_sf"/>
</dbReference>
<evidence type="ECO:0000256" key="1">
    <source>
        <dbReference type="ARBA" id="ARBA00004651"/>
    </source>
</evidence>
<dbReference type="InterPro" id="IPR011701">
    <property type="entry name" value="MFS"/>
</dbReference>
<keyword evidence="6 7" id="KW-0472">Membrane</keyword>
<feature type="transmembrane region" description="Helical" evidence="7">
    <location>
        <begin position="306"/>
        <end position="330"/>
    </location>
</feature>
<evidence type="ECO:0000256" key="4">
    <source>
        <dbReference type="ARBA" id="ARBA00022692"/>
    </source>
</evidence>
<feature type="transmembrane region" description="Helical" evidence="7">
    <location>
        <begin position="53"/>
        <end position="73"/>
    </location>
</feature>
<dbReference type="Pfam" id="PF07690">
    <property type="entry name" value="MFS_1"/>
    <property type="match status" value="1"/>
</dbReference>
<keyword evidence="5 7" id="KW-1133">Transmembrane helix</keyword>
<feature type="transmembrane region" description="Helical" evidence="7">
    <location>
        <begin position="403"/>
        <end position="425"/>
    </location>
</feature>
<evidence type="ECO:0000256" key="3">
    <source>
        <dbReference type="ARBA" id="ARBA00022475"/>
    </source>
</evidence>
<proteinExistence type="predicted"/>
<dbReference type="RefSeq" id="WP_093344271.1">
    <property type="nucleotide sequence ID" value="NZ_FOUY01000016.1"/>
</dbReference>
<dbReference type="InterPro" id="IPR020846">
    <property type="entry name" value="MFS_dom"/>
</dbReference>
<comment type="subcellular location">
    <subcellularLocation>
        <location evidence="1">Cell membrane</location>
        <topology evidence="1">Multi-pass membrane protein</topology>
    </subcellularLocation>
</comment>
<evidence type="ECO:0000256" key="5">
    <source>
        <dbReference type="ARBA" id="ARBA00022989"/>
    </source>
</evidence>
<keyword evidence="2" id="KW-0813">Transport</keyword>
<gene>
    <name evidence="9" type="ORF">SAMN05216207_1016109</name>
</gene>
<dbReference type="GO" id="GO:0022857">
    <property type="term" value="F:transmembrane transporter activity"/>
    <property type="evidence" value="ECO:0007669"/>
    <property type="project" value="InterPro"/>
</dbReference>
<keyword evidence="4 7" id="KW-0812">Transmembrane</keyword>
<feature type="transmembrane region" description="Helical" evidence="7">
    <location>
        <begin position="18"/>
        <end position="41"/>
    </location>
</feature>